<feature type="compositionally biased region" description="Polar residues" evidence="1">
    <location>
        <begin position="796"/>
        <end position="814"/>
    </location>
</feature>
<evidence type="ECO:0000256" key="1">
    <source>
        <dbReference type="SAM" id="MobiDB-lite"/>
    </source>
</evidence>
<feature type="region of interest" description="Disordered" evidence="1">
    <location>
        <begin position="16"/>
        <end position="672"/>
    </location>
</feature>
<evidence type="ECO:0000259" key="3">
    <source>
        <dbReference type="Pfam" id="PF25480"/>
    </source>
</evidence>
<feature type="compositionally biased region" description="Basic and acidic residues" evidence="1">
    <location>
        <begin position="595"/>
        <end position="606"/>
    </location>
</feature>
<protein>
    <submittedName>
        <fullName evidence="4">Uncharacterized protein</fullName>
    </submittedName>
</protein>
<dbReference type="GO" id="GO:0051014">
    <property type="term" value="P:actin filament severing"/>
    <property type="evidence" value="ECO:0007669"/>
    <property type="project" value="TreeGrafter"/>
</dbReference>
<dbReference type="EMBL" id="KZ679256">
    <property type="protein sequence ID" value="PTB46195.1"/>
    <property type="molecule type" value="Genomic_DNA"/>
</dbReference>
<keyword evidence="5" id="KW-1185">Reference proteome</keyword>
<reference evidence="4 5" key="1">
    <citation type="submission" date="2016-07" db="EMBL/GenBank/DDBJ databases">
        <title>Multiple horizontal gene transfer events from other fungi enriched the ability of initially mycotrophic Trichoderma (Ascomycota) to feed on dead plant biomass.</title>
        <authorList>
            <consortium name="DOE Joint Genome Institute"/>
            <person name="Aerts A."/>
            <person name="Atanasova L."/>
            <person name="Chenthamara K."/>
            <person name="Zhang J."/>
            <person name="Grujic M."/>
            <person name="Henrissat B."/>
            <person name="Kuo A."/>
            <person name="Salamov A."/>
            <person name="Lipzen A."/>
            <person name="Labutti K."/>
            <person name="Barry K."/>
            <person name="Miao Y."/>
            <person name="Rahimi M.J."/>
            <person name="Shen Q."/>
            <person name="Grigoriev I.V."/>
            <person name="Kubicek C.P."/>
            <person name="Druzhinina I.S."/>
        </authorList>
    </citation>
    <scope>NUCLEOTIDE SEQUENCE [LARGE SCALE GENOMIC DNA]</scope>
    <source>
        <strain evidence="4 5">CBS 433.97</strain>
    </source>
</reference>
<feature type="compositionally biased region" description="Low complexity" evidence="1">
    <location>
        <begin position="361"/>
        <end position="381"/>
    </location>
</feature>
<feature type="compositionally biased region" description="Basic and acidic residues" evidence="1">
    <location>
        <begin position="1024"/>
        <end position="1033"/>
    </location>
</feature>
<dbReference type="InterPro" id="IPR057226">
    <property type="entry name" value="DUF7904"/>
</dbReference>
<feature type="compositionally biased region" description="Basic and acidic residues" evidence="1">
    <location>
        <begin position="556"/>
        <end position="567"/>
    </location>
</feature>
<feature type="compositionally biased region" description="Basic and acidic residues" evidence="1">
    <location>
        <begin position="639"/>
        <end position="653"/>
    </location>
</feature>
<dbReference type="GO" id="GO:0051015">
    <property type="term" value="F:actin filament binding"/>
    <property type="evidence" value="ECO:0007669"/>
    <property type="project" value="InterPro"/>
</dbReference>
<feature type="compositionally biased region" description="Basic and acidic residues" evidence="1">
    <location>
        <begin position="118"/>
        <end position="132"/>
    </location>
</feature>
<dbReference type="PANTHER" id="PTHR11977">
    <property type="entry name" value="VILLIN"/>
    <property type="match status" value="1"/>
</dbReference>
<feature type="domain" description="DUF7904" evidence="3">
    <location>
        <begin position="1221"/>
        <end position="1319"/>
    </location>
</feature>
<dbReference type="OrthoDB" id="6375767at2759"/>
<feature type="compositionally biased region" description="Basic and acidic residues" evidence="1">
    <location>
        <begin position="726"/>
        <end position="735"/>
    </location>
</feature>
<feature type="domain" description="DUF4045" evidence="2">
    <location>
        <begin position="2"/>
        <end position="730"/>
    </location>
</feature>
<evidence type="ECO:0000313" key="4">
    <source>
        <dbReference type="EMBL" id="PTB46195.1"/>
    </source>
</evidence>
<feature type="compositionally biased region" description="Polar residues" evidence="1">
    <location>
        <begin position="51"/>
        <end position="75"/>
    </location>
</feature>
<name>A0A2T3ZN09_TRIA4</name>
<feature type="compositionally biased region" description="Low complexity" evidence="1">
    <location>
        <begin position="133"/>
        <end position="143"/>
    </location>
</feature>
<feature type="compositionally biased region" description="Basic and acidic residues" evidence="1">
    <location>
        <begin position="25"/>
        <end position="49"/>
    </location>
</feature>
<feature type="compositionally biased region" description="Polar residues" evidence="1">
    <location>
        <begin position="286"/>
        <end position="304"/>
    </location>
</feature>
<feature type="compositionally biased region" description="Basic and acidic residues" evidence="1">
    <location>
        <begin position="576"/>
        <end position="586"/>
    </location>
</feature>
<dbReference type="Proteomes" id="UP000240493">
    <property type="component" value="Unassembled WGS sequence"/>
</dbReference>
<feature type="compositionally biased region" description="Basic residues" evidence="1">
    <location>
        <begin position="908"/>
        <end position="919"/>
    </location>
</feature>
<dbReference type="Gene3D" id="3.40.20.10">
    <property type="entry name" value="Severin"/>
    <property type="match status" value="3"/>
</dbReference>
<feature type="compositionally biased region" description="Polar residues" evidence="1">
    <location>
        <begin position="768"/>
        <end position="786"/>
    </location>
</feature>
<dbReference type="SMART" id="SM00262">
    <property type="entry name" value="GEL"/>
    <property type="match status" value="3"/>
</dbReference>
<dbReference type="STRING" id="1042311.A0A2T3ZN09"/>
<feature type="compositionally biased region" description="Low complexity" evidence="1">
    <location>
        <begin position="921"/>
        <end position="932"/>
    </location>
</feature>
<feature type="region of interest" description="Disordered" evidence="1">
    <location>
        <begin position="726"/>
        <end position="1114"/>
    </location>
</feature>
<dbReference type="GO" id="GO:0015629">
    <property type="term" value="C:actin cytoskeleton"/>
    <property type="evidence" value="ECO:0007669"/>
    <property type="project" value="TreeGrafter"/>
</dbReference>
<feature type="compositionally biased region" description="Polar residues" evidence="1">
    <location>
        <begin position="103"/>
        <end position="117"/>
    </location>
</feature>
<feature type="compositionally biased region" description="Basic and acidic residues" evidence="1">
    <location>
        <begin position="86"/>
        <end position="96"/>
    </location>
</feature>
<dbReference type="Pfam" id="PF13254">
    <property type="entry name" value="DUF4045"/>
    <property type="match status" value="1"/>
</dbReference>
<feature type="compositionally biased region" description="Basic and acidic residues" evidence="1">
    <location>
        <begin position="970"/>
        <end position="996"/>
    </location>
</feature>
<dbReference type="GO" id="GO:0005737">
    <property type="term" value="C:cytoplasm"/>
    <property type="evidence" value="ECO:0007669"/>
    <property type="project" value="TreeGrafter"/>
</dbReference>
<evidence type="ECO:0000313" key="5">
    <source>
        <dbReference type="Proteomes" id="UP000240493"/>
    </source>
</evidence>
<dbReference type="SUPFAM" id="SSF55753">
    <property type="entry name" value="Actin depolymerizing proteins"/>
    <property type="match status" value="3"/>
</dbReference>
<proteinExistence type="predicted"/>
<accession>A0A2T3ZN09</accession>
<organism evidence="4 5">
    <name type="scientific">Trichoderma asperellum (strain ATCC 204424 / CBS 433.97 / NBRC 101777)</name>
    <dbReference type="NCBI Taxonomy" id="1042311"/>
    <lineage>
        <taxon>Eukaryota</taxon>
        <taxon>Fungi</taxon>
        <taxon>Dikarya</taxon>
        <taxon>Ascomycota</taxon>
        <taxon>Pezizomycotina</taxon>
        <taxon>Sordariomycetes</taxon>
        <taxon>Hypocreomycetidae</taxon>
        <taxon>Hypocreales</taxon>
        <taxon>Hypocreaceae</taxon>
        <taxon>Trichoderma</taxon>
    </lineage>
</organism>
<dbReference type="Pfam" id="PF25480">
    <property type="entry name" value="DUF7904"/>
    <property type="match status" value="1"/>
</dbReference>
<feature type="compositionally biased region" description="Polar residues" evidence="1">
    <location>
        <begin position="1038"/>
        <end position="1062"/>
    </location>
</feature>
<dbReference type="PANTHER" id="PTHR11977:SF133">
    <property type="entry name" value="DUF4045 DOMAIN-CONTAINING PROTEIN"/>
    <property type="match status" value="1"/>
</dbReference>
<dbReference type="InterPro" id="IPR029006">
    <property type="entry name" value="ADF-H/Gelsolin-like_dom_sf"/>
</dbReference>
<dbReference type="GO" id="GO:0008154">
    <property type="term" value="P:actin polymerization or depolymerization"/>
    <property type="evidence" value="ECO:0007669"/>
    <property type="project" value="TreeGrafter"/>
</dbReference>
<evidence type="ECO:0000259" key="2">
    <source>
        <dbReference type="Pfam" id="PF13254"/>
    </source>
</evidence>
<dbReference type="InterPro" id="IPR007122">
    <property type="entry name" value="Villin/Gelsolin"/>
</dbReference>
<dbReference type="InterPro" id="IPR025118">
    <property type="entry name" value="DUF4045"/>
</dbReference>
<gene>
    <name evidence="4" type="ORF">M441DRAFT_42032</name>
</gene>
<sequence length="1571" mass="171841">MSDEVSQFLEQVERLRGQQIEDEEMRAREREEFLAAKRERQARREERARSISPQKSSPANTPSPRTLRRTVNLSESLRLDSPAGEAIEKLRERPAGSEKPLGTDSQSDAMLYSTPSTKENEAPEDLDAKRGDAAAASRASPLAWQRRTNRSNSRPLSVYAAQNAAQSATSKPFAETQEPHEPPSPTQPLSKDQIAKSLASKDASWFRQTADRGADSAAYRKNQVEDDDRLDMSSLSSQLPGMTSENSSERPVSRGSENVFSKLSAPFTLNPLGFDNPSAEKPQTEPVASTPTGRSSPVRTTSPTKGMGGFVQSAMMKRSDSVKRWSVASPPGLTRPENMATHRGSVDRTLSRPQSMFIRDPTTTTTTPGTSRSASRPSSRPASRHGGEESAFESSPRERRPKTPSSTSPPPFQKSGLPDDASLPVSPSKTMEPRRWSPQKSSWLESALNKPDSPKLPPKPASSQQPAWMVELNKNKTGRGNPTPEPARPSHKHQVSIDGLMRSTPMGSRLNLNTTGLGGIYSPPGTQSAAPNRASMQNFPPVSERPRSKSRGAVADAKDEMAVERPRSKSRGAFADVRDEVAERPRSKSRGAFAEARDEVLAERPRSKSRGALADVRDEVREKRSESLSSVANPLPARVKPEAPPKKDLDFRSNLRPRAAEAPAPKTQEPEFKAVFGTLRRTKTQNFKAPDELKDNILRGKAALNATDGPQKSTIRDDFKDAIQKKRDDFKKAQSEGKGIAANTITKPKPLLPEALAIRAELGKPTAGLQQDAPSETRTPSGQSMKPDSPKPNPPQRKSSQVNLARQSSPSLTPTKDPLTERPRLDDAETDTQTKIEPSPHSPGLLKKKSAPSKLGGLAGRFNPALAGMLARGPPPPALNGGNRAEESRQAGGDPQPSQPGPQLTHMTKGRARGPKRKAPSNVSNATTTSTNIPSELPLANRQPAAVGKQNLPTPFEAKKPAPLPAQDRVATKPDVPSKPKPIEPKKMEVESRPAEHVAPLNFRRRMTQPEIPAQEILAQPEAESPKKLDMKRVSKFFEQTNNTATSEPPRQPNKLSPQKTGTWEPVKAATPVSEPAKEPTKLTQQKTGGGWSPVKKAERSLPDPRSSTPNVGETKPAVVKLAVSEPVSAAVKAPLPGPKPSAFNMPPKEIEARPLPQLQAEPVPPSPARPQTGHGSDVSAILHDFFAPPYKRIPCDMDPADILTNYPKFGAKIKTLSFHMFQIDGSGKQTIVPAHRERVLFEQEMYVAGHNFTNEAGWKVREVYFWIGDEVADADEDVAEAVAQQEARQLGGKLIKIRQGKETSEFLQALGGVATIRRGGSTRYDSLAPTMLCGRRYQGQVAFDEVDMTTASLCAGFAYLITHSGNCYLWKGKGSDVDELSCARLIGMDLTLTGQLIEYDEGSEPASFWDMLEGQAKPHSADHWRLKPSYGKYNSRLFCSDAESRQQIYEISPFNQADMSTFNIYVLDAFFEMYIIVGSQAQSEYASFRNALDFAQEYAVLAASMEDRPFIPISTVVLEGVPRDLKRVFRKWTDERCPTLLQVPSGESGLKRGRSLRVVPLTQAILALKE</sequence>
<dbReference type="PRINTS" id="PR00597">
    <property type="entry name" value="GELSOLIN"/>
</dbReference>
<feature type="compositionally biased region" description="Basic and acidic residues" evidence="1">
    <location>
        <begin position="615"/>
        <end position="626"/>
    </location>
</feature>
<dbReference type="GO" id="GO:0005546">
    <property type="term" value="F:phosphatidylinositol-4,5-bisphosphate binding"/>
    <property type="evidence" value="ECO:0007669"/>
    <property type="project" value="TreeGrafter"/>
</dbReference>
<dbReference type="GO" id="GO:0051016">
    <property type="term" value="P:barbed-end actin filament capping"/>
    <property type="evidence" value="ECO:0007669"/>
    <property type="project" value="TreeGrafter"/>
</dbReference>
<feature type="compositionally biased region" description="Polar residues" evidence="1">
    <location>
        <begin position="524"/>
        <end position="540"/>
    </location>
</feature>
<feature type="compositionally biased region" description="Basic and acidic residues" evidence="1">
    <location>
        <begin position="818"/>
        <end position="827"/>
    </location>
</feature>